<evidence type="ECO:0000313" key="1">
    <source>
        <dbReference type="EMBL" id="MYM87856.1"/>
    </source>
</evidence>
<dbReference type="Proteomes" id="UP000470302">
    <property type="component" value="Unassembled WGS sequence"/>
</dbReference>
<name>A0A845G469_9BURK</name>
<comment type="caution">
    <text evidence="1">The sequence shown here is derived from an EMBL/GenBank/DDBJ whole genome shotgun (WGS) entry which is preliminary data.</text>
</comment>
<reference evidence="1 2" key="1">
    <citation type="submission" date="2020-01" db="EMBL/GenBank/DDBJ databases">
        <title>Novel species isolated from a subtropical stream in China.</title>
        <authorList>
            <person name="Lu H."/>
        </authorList>
    </citation>
    <scope>NUCLEOTIDE SEQUENCE [LARGE SCALE GENOMIC DNA]</scope>
    <source>
        <strain evidence="1 2">FT82W</strain>
    </source>
</reference>
<gene>
    <name evidence="1" type="primary">ghoS</name>
    <name evidence="1" type="ORF">GTP91_11780</name>
</gene>
<proteinExistence type="predicted"/>
<accession>A0A845G469</accession>
<evidence type="ECO:0000313" key="2">
    <source>
        <dbReference type="Proteomes" id="UP000470302"/>
    </source>
</evidence>
<protein>
    <submittedName>
        <fullName evidence="1">Type V toxin-antitoxin system endoribonuclease antitoxin GhoS</fullName>
    </submittedName>
</protein>
<organism evidence="1 2">
    <name type="scientific">Duganella vulcania</name>
    <dbReference type="NCBI Taxonomy" id="2692166"/>
    <lineage>
        <taxon>Bacteria</taxon>
        <taxon>Pseudomonadati</taxon>
        <taxon>Pseudomonadota</taxon>
        <taxon>Betaproteobacteria</taxon>
        <taxon>Burkholderiales</taxon>
        <taxon>Oxalobacteraceae</taxon>
        <taxon>Telluria group</taxon>
        <taxon>Duganella</taxon>
    </lineage>
</organism>
<dbReference type="EMBL" id="WWCW01000032">
    <property type="protein sequence ID" value="MYM87856.1"/>
    <property type="molecule type" value="Genomic_DNA"/>
</dbReference>
<dbReference type="RefSeq" id="WP_161096957.1">
    <property type="nucleotide sequence ID" value="NZ_WWCW01000032.1"/>
</dbReference>
<sequence>MINYIIHVSFTDAAADTVVRLSHELSKYNIAAGVKADDGRAYHLPPGTFIYHGNETINEVRDAVHRLAETIQSGVSVLVTEAASLSWSGLQELPAA</sequence>
<dbReference type="AlphaFoldDB" id="A0A845G469"/>